<reference evidence="1 2" key="1">
    <citation type="submission" date="2015-10" db="EMBL/GenBank/DDBJ databases">
        <authorList>
            <person name="Gilbert D.G."/>
        </authorList>
    </citation>
    <scope>NUCLEOTIDE SEQUENCE [LARGE SCALE GENOMIC DNA]</scope>
    <source>
        <strain evidence="1 2">NRRL B-16712</strain>
    </source>
</reference>
<dbReference type="EMBL" id="LLZH01000223">
    <property type="protein sequence ID" value="KUL31261.1"/>
    <property type="molecule type" value="Genomic_DNA"/>
</dbReference>
<evidence type="ECO:0000313" key="2">
    <source>
        <dbReference type="Proteomes" id="UP000053244"/>
    </source>
</evidence>
<name>A0A101JQU5_9ACTN</name>
<organism evidence="1 2">
    <name type="scientific">Actinoplanes awajinensis subsp. mycoplanecinus</name>
    <dbReference type="NCBI Taxonomy" id="135947"/>
    <lineage>
        <taxon>Bacteria</taxon>
        <taxon>Bacillati</taxon>
        <taxon>Actinomycetota</taxon>
        <taxon>Actinomycetes</taxon>
        <taxon>Micromonosporales</taxon>
        <taxon>Micromonosporaceae</taxon>
        <taxon>Actinoplanes</taxon>
    </lineage>
</organism>
<evidence type="ECO:0008006" key="3">
    <source>
        <dbReference type="Google" id="ProtNLM"/>
    </source>
</evidence>
<proteinExistence type="predicted"/>
<dbReference type="InterPro" id="IPR025534">
    <property type="entry name" value="DUF4420"/>
</dbReference>
<accession>A0A101JQU5</accession>
<keyword evidence="2" id="KW-1185">Reference proteome</keyword>
<dbReference type="AlphaFoldDB" id="A0A101JQU5"/>
<evidence type="ECO:0000313" key="1">
    <source>
        <dbReference type="EMBL" id="KUL31261.1"/>
    </source>
</evidence>
<sequence length="320" mass="34884">MIDDVALRSALQKVDPAIAQQTGGVVLSMPLGRSGCRIGRDAEERVILVVPAASRHALRLRRLEYRPRVLLTMSDDSGATWQETTGLVACNVATNAEQHVLLGIFTHLVNELDQGADVEAIGRGVEALRSLFAAMRNATQREEIGLWGELLVIAHASDPILLAEAWGSDPLRVFDFAVGNDRLEVKTTASAYRQHIFSLPQLEQSATSNVVVVSIVTSDVGSGTSVLDLLDRIDRRLRDRPDLRQAVLHRAVNVAGETLNSPRRFDETQALITARILDFSSVPQPQVPDGIVNLSWTVRLSSDVEDSATAMSPLARAFRA</sequence>
<comment type="caution">
    <text evidence="1">The sequence shown here is derived from an EMBL/GenBank/DDBJ whole genome shotgun (WGS) entry which is preliminary data.</text>
</comment>
<dbReference type="OrthoDB" id="3820705at2"/>
<dbReference type="RefSeq" id="WP_067694646.1">
    <property type="nucleotide sequence ID" value="NZ_LLZH01000223.1"/>
</dbReference>
<protein>
    <recommendedName>
        <fullName evidence="3">PD-(D/E)XK motif protein</fullName>
    </recommendedName>
</protein>
<gene>
    <name evidence="1" type="ORF">ADL15_22695</name>
</gene>
<dbReference type="Proteomes" id="UP000053244">
    <property type="component" value="Unassembled WGS sequence"/>
</dbReference>
<dbReference type="Pfam" id="PF14390">
    <property type="entry name" value="DUF4420"/>
    <property type="match status" value="1"/>
</dbReference>